<dbReference type="GO" id="GO:0005694">
    <property type="term" value="C:chromosome"/>
    <property type="evidence" value="ECO:0007669"/>
    <property type="project" value="TreeGrafter"/>
</dbReference>
<dbReference type="GO" id="GO:0006283">
    <property type="term" value="P:transcription-coupled nucleotide-excision repair"/>
    <property type="evidence" value="ECO:0007669"/>
    <property type="project" value="TreeGrafter"/>
</dbReference>
<dbReference type="PANTHER" id="PTHR28670">
    <property type="entry name" value="UV-STIMULATED SCAFFOLD PROTEIN A"/>
    <property type="match status" value="1"/>
</dbReference>
<dbReference type="InterPro" id="IPR049431">
    <property type="entry name" value="UVSSA_C"/>
</dbReference>
<reference evidence="2 3" key="1">
    <citation type="journal article" date="2019" name="Gigascience">
        <title>Whole-genome sequence of the oriental lung fluke Paragonimus westermani.</title>
        <authorList>
            <person name="Oey H."/>
            <person name="Zakrzewski M."/>
            <person name="Narain K."/>
            <person name="Devi K.R."/>
            <person name="Agatsuma T."/>
            <person name="Nawaratna S."/>
            <person name="Gobert G.N."/>
            <person name="Jones M.K."/>
            <person name="Ragan M.A."/>
            <person name="McManus D.P."/>
            <person name="Krause L."/>
        </authorList>
    </citation>
    <scope>NUCLEOTIDE SEQUENCE [LARGE SCALE GENOMIC DNA]</scope>
    <source>
        <strain evidence="2 3">IND2009</strain>
    </source>
</reference>
<dbReference type="AlphaFoldDB" id="A0A5J4NCF3"/>
<dbReference type="Proteomes" id="UP000324629">
    <property type="component" value="Unassembled WGS sequence"/>
</dbReference>
<name>A0A5J4NCF3_9TREM</name>
<keyword evidence="3" id="KW-1185">Reference proteome</keyword>
<sequence>MILSWIRCPLQLIPKHFIHIVTDFFIFRHIRSLIRNLERTRPVSDISKSLFNVLPDKSTVVWRLDEPAHPFWLPMNPEEYEAPVDYMADAICSSVATVEQLQKTPSTMERNQDDTSILEAVTSNEPSDGSNTGGTTSNELACWAPLLNGRLCPRRDPGGRCPIHGRIVRRDKVSGRPVDLRDREVLHAEITKSQREKSEGWCLFPVNNRLTHR</sequence>
<gene>
    <name evidence="2" type="ORF">DEA37_0009700</name>
</gene>
<dbReference type="GO" id="GO:0009411">
    <property type="term" value="P:response to UV"/>
    <property type="evidence" value="ECO:0007669"/>
    <property type="project" value="InterPro"/>
</dbReference>
<dbReference type="PANTHER" id="PTHR28670:SF1">
    <property type="entry name" value="UV-STIMULATED SCAFFOLD PROTEIN A"/>
    <property type="match status" value="1"/>
</dbReference>
<dbReference type="GO" id="GO:0000993">
    <property type="term" value="F:RNA polymerase II complex binding"/>
    <property type="evidence" value="ECO:0007669"/>
    <property type="project" value="TreeGrafter"/>
</dbReference>
<accession>A0A5J4NCF3</accession>
<dbReference type="Pfam" id="PF09740">
    <property type="entry name" value="DUF2043"/>
    <property type="match status" value="1"/>
</dbReference>
<evidence type="ECO:0000259" key="1">
    <source>
        <dbReference type="Pfam" id="PF09740"/>
    </source>
</evidence>
<dbReference type="InterPro" id="IPR018610">
    <property type="entry name" value="UVSSA"/>
</dbReference>
<feature type="domain" description="UV-stimulated scaffold protein A C-terminal" evidence="1">
    <location>
        <begin position="133"/>
        <end position="179"/>
    </location>
</feature>
<dbReference type="EMBL" id="QNGE01004176">
    <property type="protein sequence ID" value="KAA3673142.1"/>
    <property type="molecule type" value="Genomic_DNA"/>
</dbReference>
<protein>
    <recommendedName>
        <fullName evidence="1">UV-stimulated scaffold protein A C-terminal domain-containing protein</fullName>
    </recommendedName>
</protein>
<evidence type="ECO:0000313" key="2">
    <source>
        <dbReference type="EMBL" id="KAA3673142.1"/>
    </source>
</evidence>
<proteinExistence type="predicted"/>
<comment type="caution">
    <text evidence="2">The sequence shown here is derived from an EMBL/GenBank/DDBJ whole genome shotgun (WGS) entry which is preliminary data.</text>
</comment>
<evidence type="ECO:0000313" key="3">
    <source>
        <dbReference type="Proteomes" id="UP000324629"/>
    </source>
</evidence>
<organism evidence="2 3">
    <name type="scientific">Paragonimus westermani</name>
    <dbReference type="NCBI Taxonomy" id="34504"/>
    <lineage>
        <taxon>Eukaryota</taxon>
        <taxon>Metazoa</taxon>
        <taxon>Spiralia</taxon>
        <taxon>Lophotrochozoa</taxon>
        <taxon>Platyhelminthes</taxon>
        <taxon>Trematoda</taxon>
        <taxon>Digenea</taxon>
        <taxon>Plagiorchiida</taxon>
        <taxon>Troglotremata</taxon>
        <taxon>Troglotrematidae</taxon>
        <taxon>Paragonimus</taxon>
    </lineage>
</organism>